<dbReference type="Gene3D" id="3.40.50.1970">
    <property type="match status" value="1"/>
</dbReference>
<dbReference type="Proteomes" id="UP000184731">
    <property type="component" value="Chromosome"/>
</dbReference>
<dbReference type="RefSeq" id="WP_148698603.1">
    <property type="nucleotide sequence ID" value="NZ_CP017834.1"/>
</dbReference>
<dbReference type="AlphaFoldDB" id="A0A1L4D3P9"/>
<accession>A0A1L4D3P9</accession>
<evidence type="ECO:0000256" key="4">
    <source>
        <dbReference type="ARBA" id="ARBA00022857"/>
    </source>
</evidence>
<name>A0A1L4D3P9_9BACT</name>
<evidence type="ECO:0000256" key="8">
    <source>
        <dbReference type="ARBA" id="ARBA00023209"/>
    </source>
</evidence>
<dbReference type="Gene3D" id="1.20.1090.10">
    <property type="entry name" value="Dehydroquinate synthase-like - alpha domain"/>
    <property type="match status" value="1"/>
</dbReference>
<keyword evidence="4" id="KW-0521">NADP</keyword>
<evidence type="ECO:0000256" key="5">
    <source>
        <dbReference type="ARBA" id="ARBA00023002"/>
    </source>
</evidence>
<dbReference type="Pfam" id="PF13685">
    <property type="entry name" value="Fe-ADH_2"/>
    <property type="match status" value="1"/>
</dbReference>
<keyword evidence="1" id="KW-0963">Cytoplasm</keyword>
<keyword evidence="2" id="KW-0444">Lipid biosynthesis</keyword>
<evidence type="ECO:0008006" key="12">
    <source>
        <dbReference type="Google" id="ProtNLM"/>
    </source>
</evidence>
<reference evidence="10 11" key="1">
    <citation type="submission" date="2016-10" db="EMBL/GenBank/DDBJ databases">
        <title>Silvanigrella aquatica sp. nov., isolated from a freshwater lake located in the Black Forest, Germany, description of Silvanigrellaceae fam. nov., Silvanigrellales ord. nov., reclassification of the order Bdellovibrionales in the class Oligoflexia, reclassification of the families Bacteriovoracaceae and Halobacteriovoraceae in the new order Bacteriovoracales ord. nov., and reclassification of the family Pseudobacteriovoracaceae in the order Oligoflexiales.</title>
        <authorList>
            <person name="Hahn M.W."/>
            <person name="Schmidt J."/>
            <person name="Koll U."/>
            <person name="Rohde M."/>
            <person name="Verbag S."/>
            <person name="Pitt A."/>
            <person name="Nakai R."/>
            <person name="Naganuma T."/>
            <person name="Lang E."/>
        </authorList>
    </citation>
    <scope>NUCLEOTIDE SEQUENCE [LARGE SCALE GENOMIC DNA]</scope>
    <source>
        <strain evidence="10 11">MWH-Nonnen-W8red</strain>
    </source>
</reference>
<dbReference type="PANTHER" id="PTHR43616:SF5">
    <property type="entry name" value="GLYCEROL DEHYDROGENASE 1"/>
    <property type="match status" value="1"/>
</dbReference>
<proteinExistence type="predicted"/>
<dbReference type="GO" id="GO:0005829">
    <property type="term" value="C:cytosol"/>
    <property type="evidence" value="ECO:0007669"/>
    <property type="project" value="TreeGrafter"/>
</dbReference>
<evidence type="ECO:0000256" key="7">
    <source>
        <dbReference type="ARBA" id="ARBA00023098"/>
    </source>
</evidence>
<dbReference type="STRING" id="1915309.AXG55_13430"/>
<keyword evidence="7" id="KW-0443">Lipid metabolism</keyword>
<dbReference type="SUPFAM" id="SSF56796">
    <property type="entry name" value="Dehydroquinate synthase-like"/>
    <property type="match status" value="1"/>
</dbReference>
<keyword evidence="3" id="KW-0479">Metal-binding</keyword>
<dbReference type="InterPro" id="IPR016205">
    <property type="entry name" value="Glycerol_DH"/>
</dbReference>
<evidence type="ECO:0000256" key="6">
    <source>
        <dbReference type="ARBA" id="ARBA00023027"/>
    </source>
</evidence>
<dbReference type="KEGG" id="saqi:AXG55_13430"/>
<gene>
    <name evidence="10" type="ORF">AXG55_13430</name>
</gene>
<evidence type="ECO:0000313" key="10">
    <source>
        <dbReference type="EMBL" id="APJ04844.1"/>
    </source>
</evidence>
<dbReference type="PANTHER" id="PTHR43616">
    <property type="entry name" value="GLYCEROL DEHYDROGENASE"/>
    <property type="match status" value="1"/>
</dbReference>
<keyword evidence="11" id="KW-1185">Reference proteome</keyword>
<dbReference type="GO" id="GO:0016614">
    <property type="term" value="F:oxidoreductase activity, acting on CH-OH group of donors"/>
    <property type="evidence" value="ECO:0007669"/>
    <property type="project" value="InterPro"/>
</dbReference>
<evidence type="ECO:0000256" key="2">
    <source>
        <dbReference type="ARBA" id="ARBA00022516"/>
    </source>
</evidence>
<dbReference type="InterPro" id="IPR032837">
    <property type="entry name" value="G1PDH"/>
</dbReference>
<evidence type="ECO:0000256" key="9">
    <source>
        <dbReference type="ARBA" id="ARBA00023264"/>
    </source>
</evidence>
<keyword evidence="6" id="KW-0520">NAD</keyword>
<protein>
    <recommendedName>
        <fullName evidence="12">3-dehydroquinate synthase domain-containing protein</fullName>
    </recommendedName>
</protein>
<dbReference type="OrthoDB" id="3812122at2"/>
<evidence type="ECO:0000256" key="1">
    <source>
        <dbReference type="ARBA" id="ARBA00022490"/>
    </source>
</evidence>
<sequence>MRYFDLISQTLKNQNIGNNLYEQLPLQFYSTNYHDFYDKIKNYLDSCIHKFGFKNNVFILTDSKDKLSEIKNSKTINEKIIDLLSSDFNVIHKSLSVSKSVDTDEIHASEYYLNETINLIEAEKNNFIFISLGSGAITDLLKHALYLNKKDTIFISIPTAMTVTAFTSSFSVVDLEGAKRTRQSKIVNATFWIEPLLQAAPLNLSRAGFGDLLARFVAYGDWYLSYKLGIAENYNELAYHLMEIYADPLKQMANCFQQEFLTSDAIEIISASLAMAGISMSLSGETTPLSGYEHVISHGLDFLRLTSRRSLVLHGEQVALASLTSAMTFDWLLEFEEFDTKKMRTMNEKEIQKIITQFMSNAPFFGNKNDADEINPDELNKVKKIFAEDYIIKSDKWNLAKENISEFQNNWAEIKTHITKITMRSDEMQRLLEQANLPTYPEATFPTTTALEFRWALRFSPFIRSRFSVADFIFWIGEDPCIAAAI</sequence>
<evidence type="ECO:0000256" key="3">
    <source>
        <dbReference type="ARBA" id="ARBA00022723"/>
    </source>
</evidence>
<keyword evidence="9" id="KW-1208">Phospholipid metabolism</keyword>
<keyword evidence="5" id="KW-0560">Oxidoreductase</keyword>
<dbReference type="GO" id="GO:0008654">
    <property type="term" value="P:phospholipid biosynthetic process"/>
    <property type="evidence" value="ECO:0007669"/>
    <property type="project" value="UniProtKB-KW"/>
</dbReference>
<dbReference type="EMBL" id="CP017834">
    <property type="protein sequence ID" value="APJ04844.1"/>
    <property type="molecule type" value="Genomic_DNA"/>
</dbReference>
<dbReference type="GO" id="GO:0046872">
    <property type="term" value="F:metal ion binding"/>
    <property type="evidence" value="ECO:0007669"/>
    <property type="project" value="UniProtKB-KW"/>
</dbReference>
<evidence type="ECO:0000313" key="11">
    <source>
        <dbReference type="Proteomes" id="UP000184731"/>
    </source>
</evidence>
<organism evidence="10 11">
    <name type="scientific">Silvanigrella aquatica</name>
    <dbReference type="NCBI Taxonomy" id="1915309"/>
    <lineage>
        <taxon>Bacteria</taxon>
        <taxon>Pseudomonadati</taxon>
        <taxon>Bdellovibrionota</taxon>
        <taxon>Oligoflexia</taxon>
        <taxon>Silvanigrellales</taxon>
        <taxon>Silvanigrellaceae</taxon>
        <taxon>Silvanigrella</taxon>
    </lineage>
</organism>
<keyword evidence="8" id="KW-0594">Phospholipid biosynthesis</keyword>